<dbReference type="EMBL" id="RQFL01000024">
    <property type="protein sequence ID" value="TGK90876.1"/>
    <property type="molecule type" value="Genomic_DNA"/>
</dbReference>
<keyword evidence="4" id="KW-1185">Reference proteome</keyword>
<sequence length="183" mass="20844">MKVYLGDMPVELTGKRPKNGSKWKEDFQLTPVLNTDSKFPNLRRRRGVFFISTLPNVRSFACSTQVLDLELEIKKRKISAKIIHLASDGKDSWNEIKKLHPQLKAHGYSLKDCDQNEINILKTMLGVGVVSSNRLAHGLFVIKDGMIISSLIPKQQYGTPNIKRFLNKLQSSKHFHKIGKFTL</sequence>
<evidence type="ECO:0000313" key="4">
    <source>
        <dbReference type="Proteomes" id="UP000297918"/>
    </source>
</evidence>
<dbReference type="Proteomes" id="UP000297918">
    <property type="component" value="Unassembled WGS sequence"/>
</dbReference>
<dbReference type="EMBL" id="RQFM01000022">
    <property type="protein sequence ID" value="TGK85111.1"/>
    <property type="molecule type" value="Genomic_DNA"/>
</dbReference>
<evidence type="ECO:0008006" key="5">
    <source>
        <dbReference type="Google" id="ProtNLM"/>
    </source>
</evidence>
<evidence type="ECO:0000313" key="3">
    <source>
        <dbReference type="Proteomes" id="UP000297394"/>
    </source>
</evidence>
<gene>
    <name evidence="1" type="ORF">EHQ23_10585</name>
    <name evidence="2" type="ORF">EHQ26_12185</name>
</gene>
<evidence type="ECO:0000313" key="2">
    <source>
        <dbReference type="EMBL" id="TGK90876.1"/>
    </source>
</evidence>
<protein>
    <recommendedName>
        <fullName evidence="5">Peroxiredoxin</fullName>
    </recommendedName>
</protein>
<comment type="caution">
    <text evidence="1">The sequence shown here is derived from an EMBL/GenBank/DDBJ whole genome shotgun (WGS) entry which is preliminary data.</text>
</comment>
<organism evidence="1 3">
    <name type="scientific">Leptospira bourretii</name>
    <dbReference type="NCBI Taxonomy" id="2484962"/>
    <lineage>
        <taxon>Bacteria</taxon>
        <taxon>Pseudomonadati</taxon>
        <taxon>Spirochaetota</taxon>
        <taxon>Spirochaetia</taxon>
        <taxon>Leptospirales</taxon>
        <taxon>Leptospiraceae</taxon>
        <taxon>Leptospira</taxon>
    </lineage>
</organism>
<dbReference type="RefSeq" id="WP_135748558.1">
    <property type="nucleotide sequence ID" value="NZ_RQFL01000024.1"/>
</dbReference>
<dbReference type="AlphaFoldDB" id="A0A4R9ILK8"/>
<accession>A0A4R9ILK8</accession>
<reference evidence="3 4" key="2">
    <citation type="journal article" date="2019" name="PLoS Negl. Trop. Dis.">
        <title>Revisiting the worldwide diversity of Leptospira species in the environment.</title>
        <authorList>
            <person name="Vincent A.T."/>
            <person name="Schiettekatte O."/>
            <person name="Bourhy P."/>
            <person name="Veyrier F.J."/>
            <person name="Picardeau M."/>
        </authorList>
    </citation>
    <scope>NUCLEOTIDE SEQUENCE [LARGE SCALE GENOMIC DNA]</scope>
    <source>
        <strain evidence="1 3">201800280</strain>
        <strain evidence="4">201800281</strain>
    </source>
</reference>
<reference evidence="2" key="1">
    <citation type="submission" date="2018-10" db="EMBL/GenBank/DDBJ databases">
        <authorList>
            <person name="Vincent A.T."/>
            <person name="Schiettekatte O."/>
            <person name="Bourhy P."/>
            <person name="Veyrier F.J."/>
            <person name="Picardeau M."/>
        </authorList>
    </citation>
    <scope>NUCLEOTIDE SEQUENCE</scope>
    <source>
        <strain evidence="2">201800281</strain>
    </source>
</reference>
<name>A0A4R9ILK8_9LEPT</name>
<dbReference type="OrthoDB" id="335140at2"/>
<dbReference type="Proteomes" id="UP000297394">
    <property type="component" value="Unassembled WGS sequence"/>
</dbReference>
<evidence type="ECO:0000313" key="1">
    <source>
        <dbReference type="EMBL" id="TGK85111.1"/>
    </source>
</evidence>
<proteinExistence type="predicted"/>